<dbReference type="PANTHER" id="PTHR30345:SF0">
    <property type="entry name" value="DNA DAMAGE-REPAIR_TOLERATION PROTEIN DRT102"/>
    <property type="match status" value="1"/>
</dbReference>
<dbReference type="InterPro" id="IPR004785">
    <property type="entry name" value="RpiB"/>
</dbReference>
<organism evidence="5">
    <name type="scientific">Propionibacterium freudenreichii subsp. freudenreichii</name>
    <dbReference type="NCBI Taxonomy" id="66712"/>
    <lineage>
        <taxon>Bacteria</taxon>
        <taxon>Bacillati</taxon>
        <taxon>Actinomycetota</taxon>
        <taxon>Actinomycetes</taxon>
        <taxon>Propionibacteriales</taxon>
        <taxon>Propionibacteriaceae</taxon>
        <taxon>Propionibacterium</taxon>
    </lineage>
</organism>
<reference evidence="5" key="1">
    <citation type="submission" date="2014-08" db="EMBL/GenBank/DDBJ databases">
        <authorList>
            <person name="Falentin Helene"/>
        </authorList>
    </citation>
    <scope>NUCLEOTIDE SEQUENCE</scope>
</reference>
<dbReference type="InterPro" id="IPR003500">
    <property type="entry name" value="RpiB_LacA_LacB"/>
</dbReference>
<dbReference type="SUPFAM" id="SSF89623">
    <property type="entry name" value="Ribose/Galactose isomerase RpiB/AlsB"/>
    <property type="match status" value="1"/>
</dbReference>
<keyword evidence="2 5" id="KW-0413">Isomerase</keyword>
<dbReference type="PANTHER" id="PTHR30345">
    <property type="entry name" value="RIBOSE-5-PHOSPHATE ISOMERASE B"/>
    <property type="match status" value="1"/>
</dbReference>
<dbReference type="EMBL" id="LM676435">
    <property type="protein sequence ID" value="CEP27313.1"/>
    <property type="molecule type" value="Genomic_DNA"/>
</dbReference>
<dbReference type="RefSeq" id="WP_013162002.1">
    <property type="nucleotide sequence ID" value="NZ_CP010341.1"/>
</dbReference>
<feature type="binding site" evidence="4">
    <location>
        <position position="136"/>
    </location>
    <ligand>
        <name>D-ribulose 5-phosphate</name>
        <dbReference type="ChEBI" id="CHEBI:58121"/>
    </ligand>
</feature>
<gene>
    <name evidence="5" type="primary">rpiB3</name>
    <name evidence="5" type="ORF">PFCIRM138_00950</name>
</gene>
<dbReference type="Pfam" id="PF02502">
    <property type="entry name" value="LacAB_rpiB"/>
    <property type="match status" value="1"/>
</dbReference>
<dbReference type="GO" id="GO:0004751">
    <property type="term" value="F:ribose-5-phosphate isomerase activity"/>
    <property type="evidence" value="ECO:0007669"/>
    <property type="project" value="UniProtKB-EC"/>
</dbReference>
<protein>
    <submittedName>
        <fullName evidence="5">Ribose-5-phosphate isomerase 3</fullName>
        <ecNumber evidence="5">5.3.1.6</ecNumber>
    </submittedName>
</protein>
<feature type="active site" description="Proton donor" evidence="3">
    <location>
        <position position="98"/>
    </location>
</feature>
<dbReference type="NCBIfam" id="NF004051">
    <property type="entry name" value="PRK05571.1"/>
    <property type="match status" value="1"/>
</dbReference>
<dbReference type="NCBIfam" id="TIGR01120">
    <property type="entry name" value="rpiB"/>
    <property type="match status" value="1"/>
</dbReference>
<feature type="binding site" evidence="4">
    <location>
        <begin position="66"/>
        <end position="70"/>
    </location>
    <ligand>
        <name>D-ribulose 5-phosphate</name>
        <dbReference type="ChEBI" id="CHEBI:58121"/>
    </ligand>
</feature>
<feature type="active site" description="Proton acceptor" evidence="3">
    <location>
        <position position="65"/>
    </location>
</feature>
<evidence type="ECO:0000256" key="3">
    <source>
        <dbReference type="PIRSR" id="PIRSR005384-1"/>
    </source>
</evidence>
<accession>A0A068VVF2</accession>
<feature type="binding site" evidence="4">
    <location>
        <position position="109"/>
    </location>
    <ligand>
        <name>D-ribulose 5-phosphate</name>
        <dbReference type="ChEBI" id="CHEBI:58121"/>
    </ligand>
</feature>
<sequence length="160" mass="16866">MRIAMGSDHAGFDLKEHLKEYLQGKGHEVIDVGTHSTESVDYPIYGAAAARKVADGEAATAIVVCGTGVGIGISANKVHGIRCAITSDVYAARMSRAHNDANALALGGRVVADGLAEEIVDVWLATDFEGGRHARRVGEITALEDGQDITADDLDEHDQL</sequence>
<dbReference type="NCBIfam" id="TIGR00689">
    <property type="entry name" value="rpiB_lacA_lacB"/>
    <property type="match status" value="1"/>
</dbReference>
<feature type="binding site" evidence="4">
    <location>
        <position position="99"/>
    </location>
    <ligand>
        <name>D-ribulose 5-phosphate</name>
        <dbReference type="ChEBI" id="CHEBI:58121"/>
    </ligand>
</feature>
<dbReference type="Gene3D" id="3.40.1400.10">
    <property type="entry name" value="Sugar-phosphate isomerase, RpiB/LacA/LacB"/>
    <property type="match status" value="1"/>
</dbReference>
<evidence type="ECO:0000256" key="4">
    <source>
        <dbReference type="PIRSR" id="PIRSR005384-2"/>
    </source>
</evidence>
<feature type="binding site" evidence="4">
    <location>
        <begin position="8"/>
        <end position="9"/>
    </location>
    <ligand>
        <name>D-ribulose 5-phosphate</name>
        <dbReference type="ChEBI" id="CHEBI:58121"/>
    </ligand>
</feature>
<dbReference type="InterPro" id="IPR036569">
    <property type="entry name" value="RpiB_LacA_LacB_sf"/>
</dbReference>
<feature type="binding site" evidence="4">
    <location>
        <position position="132"/>
    </location>
    <ligand>
        <name>D-ribulose 5-phosphate</name>
        <dbReference type="ChEBI" id="CHEBI:58121"/>
    </ligand>
</feature>
<dbReference type="KEGG" id="pfre:RM25_2036"/>
<dbReference type="GO" id="GO:0005975">
    <property type="term" value="P:carbohydrate metabolic process"/>
    <property type="evidence" value="ECO:0007669"/>
    <property type="project" value="InterPro"/>
</dbReference>
<comment type="similarity">
    <text evidence="1">Belongs to the LacAB/RpiB family.</text>
</comment>
<dbReference type="PATRIC" id="fig|66712.6.peg.2081"/>
<proteinExistence type="inferred from homology"/>
<evidence type="ECO:0000256" key="2">
    <source>
        <dbReference type="ARBA" id="ARBA00023235"/>
    </source>
</evidence>
<dbReference type="AlphaFoldDB" id="A0A068VVF2"/>
<evidence type="ECO:0000256" key="1">
    <source>
        <dbReference type="ARBA" id="ARBA00008754"/>
    </source>
</evidence>
<name>A0A068VVF2_PROFF</name>
<dbReference type="PIRSF" id="PIRSF005384">
    <property type="entry name" value="RpiB_LacA_B"/>
    <property type="match status" value="1"/>
</dbReference>
<dbReference type="EC" id="5.3.1.6" evidence="5"/>
<evidence type="ECO:0000313" key="5">
    <source>
        <dbReference type="EMBL" id="CEP27313.1"/>
    </source>
</evidence>